<sequence>MAISVFDLFKIGIGPSSSHTVGPMRAAATFAQALRERGVLTQVTRVEVRLYGSLSATGVGHATDRACLLGLMGQWPDRIDPQSIEPRIAQVLQEQCLILDGSHPVAFEYARDLLLLDESLPYHPNAMSLEAFTEQGSLFSQTYYSVGGGFIVEQAEIDAPQGDTDLVKLPYEFNSAAELLALCKAHQLSVGQLMMANECAWRPEAEVREGLLKIWAAMGECVNNGLRDEGILPGGLQVKRRAAKLHRSLQELGKPNVIGSTLSAMEWVNLYALAVNEENAAGGRMVTAPTNGAAGIIPAVLHYYMKFNPGACDDDVVAFLLAAAAVGILCKKNASISGAEVGCQGEVGSACSMAAAGLAEVLGATPAQLENAAEIALEHNLGLTCDPVGGLVQVPCIERNAIAAVKAINAVQMALRGDGEHFISLDRVIRTLRDTGADMHANYKETSRGGLAVAFVEC</sequence>
<dbReference type="NCBIfam" id="TIGR00720">
    <property type="entry name" value="sda_mono"/>
    <property type="match status" value="1"/>
</dbReference>
<feature type="domain" description="Serine dehydratase beta chain" evidence="13">
    <location>
        <begin position="4"/>
        <end position="155"/>
    </location>
</feature>
<comment type="cofactor">
    <cofactor evidence="1 11">
        <name>[4Fe-4S] cluster</name>
        <dbReference type="ChEBI" id="CHEBI:49883"/>
    </cofactor>
</comment>
<dbReference type="PANTHER" id="PTHR30182">
    <property type="entry name" value="L-SERINE DEHYDRATASE"/>
    <property type="match status" value="1"/>
</dbReference>
<comment type="pathway">
    <text evidence="2">Carbohydrate biosynthesis; gluconeogenesis.</text>
</comment>
<evidence type="ECO:0000256" key="3">
    <source>
        <dbReference type="ARBA" id="ARBA00008636"/>
    </source>
</evidence>
<evidence type="ECO:0000313" key="14">
    <source>
        <dbReference type="EMBL" id="BBT40216.1"/>
    </source>
</evidence>
<keyword evidence="8 11" id="KW-0411">Iron-sulfur</keyword>
<dbReference type="Proteomes" id="UP000515680">
    <property type="component" value="Chromosome"/>
</dbReference>
<dbReference type="EC" id="4.3.1.17" evidence="11"/>
<gene>
    <name evidence="14" type="primary">sdaB</name>
    <name evidence="14" type="ORF">WP8W18C01_25570</name>
</gene>
<evidence type="ECO:0000256" key="2">
    <source>
        <dbReference type="ARBA" id="ARBA00004742"/>
    </source>
</evidence>
<evidence type="ECO:0000313" key="15">
    <source>
        <dbReference type="Proteomes" id="UP000515680"/>
    </source>
</evidence>
<proteinExistence type="inferred from homology"/>
<keyword evidence="9 11" id="KW-0456">Lyase</keyword>
<dbReference type="GO" id="GO:0009063">
    <property type="term" value="P:amino acid catabolic process"/>
    <property type="evidence" value="ECO:0007669"/>
    <property type="project" value="UniProtKB-ARBA"/>
</dbReference>
<evidence type="ECO:0000256" key="7">
    <source>
        <dbReference type="ARBA" id="ARBA00023004"/>
    </source>
</evidence>
<dbReference type="GO" id="GO:0006094">
    <property type="term" value="P:gluconeogenesis"/>
    <property type="evidence" value="ECO:0007669"/>
    <property type="project" value="UniProtKB-KW"/>
</dbReference>
<evidence type="ECO:0000256" key="9">
    <source>
        <dbReference type="ARBA" id="ARBA00023239"/>
    </source>
</evidence>
<dbReference type="EMBL" id="AP022227">
    <property type="protein sequence ID" value="BBT40216.1"/>
    <property type="molecule type" value="Genomic_DNA"/>
</dbReference>
<evidence type="ECO:0000256" key="6">
    <source>
        <dbReference type="ARBA" id="ARBA00022723"/>
    </source>
</evidence>
<evidence type="ECO:0000256" key="1">
    <source>
        <dbReference type="ARBA" id="ARBA00001966"/>
    </source>
</evidence>
<evidence type="ECO:0000256" key="5">
    <source>
        <dbReference type="ARBA" id="ARBA00022485"/>
    </source>
</evidence>
<keyword evidence="5 11" id="KW-0004">4Fe-4S</keyword>
<evidence type="ECO:0000256" key="10">
    <source>
        <dbReference type="ARBA" id="ARBA00049406"/>
    </source>
</evidence>
<feature type="domain" description="Serine dehydratase-like alpha subunit" evidence="12">
    <location>
        <begin position="186"/>
        <end position="452"/>
    </location>
</feature>
<keyword evidence="4 11" id="KW-0312">Gluconeogenesis</keyword>
<protein>
    <recommendedName>
        <fullName evidence="11">L-serine dehydratase</fullName>
        <ecNumber evidence="11">4.3.1.17</ecNumber>
    </recommendedName>
</protein>
<evidence type="ECO:0000256" key="4">
    <source>
        <dbReference type="ARBA" id="ARBA00022432"/>
    </source>
</evidence>
<dbReference type="RefSeq" id="WP_182819069.1">
    <property type="nucleotide sequence ID" value="NZ_AP022227.1"/>
</dbReference>
<dbReference type="InterPro" id="IPR004644">
    <property type="entry name" value="Fe-S_L-Ser_mono"/>
</dbReference>
<dbReference type="InterPro" id="IPR005131">
    <property type="entry name" value="Ser_deHydtase_bsu"/>
</dbReference>
<dbReference type="InterPro" id="IPR051318">
    <property type="entry name" value="Fe-S_L-Ser"/>
</dbReference>
<reference evidence="14 15" key="1">
    <citation type="submission" date="2019-12" db="EMBL/GenBank/DDBJ databases">
        <title>complete genome sequences of Pseudomonas putida str. WP8-W18-CRE-01 isolated from wastewater treatment plant effluent.</title>
        <authorList>
            <person name="Sekizuka T."/>
            <person name="Itokawa K."/>
            <person name="Yatsu K."/>
            <person name="Inamine Y."/>
            <person name="Kuroda M."/>
        </authorList>
    </citation>
    <scope>NUCLEOTIDE SEQUENCE [LARGE SCALE GENOMIC DNA]</scope>
    <source>
        <strain evidence="14 15">WP8-W18-CRE-01</strain>
    </source>
</reference>
<evidence type="ECO:0000259" key="13">
    <source>
        <dbReference type="Pfam" id="PF03315"/>
    </source>
</evidence>
<evidence type="ECO:0000256" key="11">
    <source>
        <dbReference type="RuleBase" id="RU366059"/>
    </source>
</evidence>
<dbReference type="GO" id="GO:0051539">
    <property type="term" value="F:4 iron, 4 sulfur cluster binding"/>
    <property type="evidence" value="ECO:0007669"/>
    <property type="project" value="UniProtKB-UniRule"/>
</dbReference>
<keyword evidence="6 11" id="KW-0479">Metal-binding</keyword>
<dbReference type="SUPFAM" id="SSF143548">
    <property type="entry name" value="Serine metabolism enzymes domain"/>
    <property type="match status" value="1"/>
</dbReference>
<dbReference type="AlphaFoldDB" id="A0A6S5TSN7"/>
<evidence type="ECO:0000259" key="12">
    <source>
        <dbReference type="Pfam" id="PF03313"/>
    </source>
</evidence>
<dbReference type="GO" id="GO:0046872">
    <property type="term" value="F:metal ion binding"/>
    <property type="evidence" value="ECO:0007669"/>
    <property type="project" value="UniProtKB-KW"/>
</dbReference>
<dbReference type="PANTHER" id="PTHR30182:SF1">
    <property type="entry name" value="L-SERINE DEHYDRATASE 1"/>
    <property type="match status" value="1"/>
</dbReference>
<accession>A0A6S5TSN7</accession>
<dbReference type="Gene3D" id="3.30.1330.90">
    <property type="entry name" value="D-3-phosphoglycerate dehydrogenase, domain 3"/>
    <property type="match status" value="1"/>
</dbReference>
<dbReference type="InterPro" id="IPR005130">
    <property type="entry name" value="Ser_deHydtase-like_asu"/>
</dbReference>
<dbReference type="Pfam" id="PF03313">
    <property type="entry name" value="SDH_alpha"/>
    <property type="match status" value="1"/>
</dbReference>
<keyword evidence="7 11" id="KW-0408">Iron</keyword>
<organism evidence="14 15">
    <name type="scientific">Pseudomonas putida</name>
    <name type="common">Arthrobacter siderocapsulatus</name>
    <dbReference type="NCBI Taxonomy" id="303"/>
    <lineage>
        <taxon>Bacteria</taxon>
        <taxon>Pseudomonadati</taxon>
        <taxon>Pseudomonadota</taxon>
        <taxon>Gammaproteobacteria</taxon>
        <taxon>Pseudomonadales</taxon>
        <taxon>Pseudomonadaceae</taxon>
        <taxon>Pseudomonas</taxon>
    </lineage>
</organism>
<comment type="similarity">
    <text evidence="3 11">Belongs to the iron-sulfur dependent L-serine dehydratase family.</text>
</comment>
<evidence type="ECO:0000256" key="8">
    <source>
        <dbReference type="ARBA" id="ARBA00023014"/>
    </source>
</evidence>
<comment type="catalytic activity">
    <reaction evidence="10 11">
        <text>L-serine = pyruvate + NH4(+)</text>
        <dbReference type="Rhea" id="RHEA:19169"/>
        <dbReference type="ChEBI" id="CHEBI:15361"/>
        <dbReference type="ChEBI" id="CHEBI:28938"/>
        <dbReference type="ChEBI" id="CHEBI:33384"/>
        <dbReference type="EC" id="4.3.1.17"/>
    </reaction>
</comment>
<name>A0A6S5TSN7_PSEPU</name>
<dbReference type="Pfam" id="PF03315">
    <property type="entry name" value="SDH_beta"/>
    <property type="match status" value="1"/>
</dbReference>
<dbReference type="GO" id="GO:0003941">
    <property type="term" value="F:L-serine ammonia-lyase activity"/>
    <property type="evidence" value="ECO:0007669"/>
    <property type="project" value="UniProtKB-UniRule"/>
</dbReference>
<dbReference type="FunFam" id="3.30.1330.90:FF:000001">
    <property type="entry name" value="L-serine ammonia-lyase 1"/>
    <property type="match status" value="1"/>
</dbReference>
<dbReference type="InterPro" id="IPR029009">
    <property type="entry name" value="ASB_dom_sf"/>
</dbReference>